<reference evidence="1" key="1">
    <citation type="journal article" date="2015" name="Nature">
        <title>Complex archaea that bridge the gap between prokaryotes and eukaryotes.</title>
        <authorList>
            <person name="Spang A."/>
            <person name="Saw J.H."/>
            <person name="Jorgensen S.L."/>
            <person name="Zaremba-Niedzwiedzka K."/>
            <person name="Martijn J."/>
            <person name="Lind A.E."/>
            <person name="van Eijk R."/>
            <person name="Schleper C."/>
            <person name="Guy L."/>
            <person name="Ettema T.J."/>
        </authorList>
    </citation>
    <scope>NUCLEOTIDE SEQUENCE</scope>
</reference>
<sequence length="59" mass="6859">MKGNIIINVITEEQEEEIIKRAVKHLMVCSKEPYVFEQSTLEGCFRGCIRDTVKKLCEQ</sequence>
<dbReference type="AlphaFoldDB" id="A0A0F9T5X6"/>
<gene>
    <name evidence="1" type="ORF">LCGC14_0694430</name>
</gene>
<proteinExistence type="predicted"/>
<name>A0A0F9T5X6_9ZZZZ</name>
<dbReference type="EMBL" id="LAZR01001457">
    <property type="protein sequence ID" value="KKN44341.1"/>
    <property type="molecule type" value="Genomic_DNA"/>
</dbReference>
<comment type="caution">
    <text evidence="1">The sequence shown here is derived from an EMBL/GenBank/DDBJ whole genome shotgun (WGS) entry which is preliminary data.</text>
</comment>
<evidence type="ECO:0000313" key="1">
    <source>
        <dbReference type="EMBL" id="KKN44341.1"/>
    </source>
</evidence>
<protein>
    <submittedName>
        <fullName evidence="1">Uncharacterized protein</fullName>
    </submittedName>
</protein>
<organism evidence="1">
    <name type="scientific">marine sediment metagenome</name>
    <dbReference type="NCBI Taxonomy" id="412755"/>
    <lineage>
        <taxon>unclassified sequences</taxon>
        <taxon>metagenomes</taxon>
        <taxon>ecological metagenomes</taxon>
    </lineage>
</organism>
<accession>A0A0F9T5X6</accession>